<dbReference type="Gene3D" id="3.30.70.2570">
    <property type="entry name" value="Elongation factor 4, C-terminal domain"/>
    <property type="match status" value="1"/>
</dbReference>
<dbReference type="InterPro" id="IPR006297">
    <property type="entry name" value="EF-4"/>
</dbReference>
<evidence type="ECO:0000256" key="6">
    <source>
        <dbReference type="ARBA" id="ARBA00023134"/>
    </source>
</evidence>
<sequence length="624" mass="68323">MPATSTHVPEPSRTEPALIRNFCIIAHIDHGKSTLADRMLQLTGVVDQRQMRAQYLDRMDIERERGITIKSQAVRLPWAPTQGASAGTTHILNMIDTPGHVDFTYEVSRSLAACEGTILLVDAAQGIEAQTLANLYLALENDLTIIPVLNKIDLPAAQPEKYAAELAHIIGCDPGDVLKVSAKTGEGVSELLDVVVEQVPAPVGVADAPARAMIFDSVYDAYRGVVTYVRVVDGHLSKRERIQMMSTGAAHELLEIGVIAPEPKASDGLGVGEVGYLITGVKDVRQSKVGDTVTRLSKGATEPLGGYKDAKPMVFSGLYPLDGSDYPLLRDALDKLRLNDAALAYEPETSVALGFGYRCGFLGLLHLEIIRERLEREFNLDLIATAPNVVYQVQMEDGTEHTVTNPSEFPSGKIAAVHEPVVRATVLAPSEFIGAIMELCQARRGTMLGMDYLSEDRVELRYTLPLAEIVFDFFDQLKSKTRGYASLDYEPTGEQTADLVKVDILLHGDKVDAFSAIVHKDKAYNYGVQMASKLRELIPRQQFEVPIQAAIGSRVIARETVRAIRKDVLAKCYGGDISRKRKLLEKQKEGKKRMKVVGRVEVPQEAFIAALSTDSDGSESKGRK</sequence>
<keyword evidence="15" id="KW-1185">Reference proteome</keyword>
<evidence type="ECO:0000256" key="7">
    <source>
        <dbReference type="ARBA" id="ARBA00023136"/>
    </source>
</evidence>
<reference evidence="14 15" key="1">
    <citation type="submission" date="2015-10" db="EMBL/GenBank/DDBJ databases">
        <title>Draft genome sequence of pyrrolomycin-producing Streptomyces vitaminophilus.</title>
        <authorList>
            <person name="Graham D.E."/>
            <person name="Mahan K.M."/>
            <person name="Klingeman D.M."/>
            <person name="Hettich R.L."/>
            <person name="Parry R.J."/>
        </authorList>
    </citation>
    <scope>NUCLEOTIDE SEQUENCE [LARGE SCALE GENOMIC DNA]</scope>
    <source>
        <strain evidence="14 15">ATCC 31673</strain>
    </source>
</reference>
<dbReference type="SUPFAM" id="SSF52540">
    <property type="entry name" value="P-loop containing nucleoside triphosphate hydrolases"/>
    <property type="match status" value="1"/>
</dbReference>
<dbReference type="PROSITE" id="PS51722">
    <property type="entry name" value="G_TR_2"/>
    <property type="match status" value="1"/>
</dbReference>
<evidence type="ECO:0000256" key="8">
    <source>
        <dbReference type="ARBA" id="ARBA00050293"/>
    </source>
</evidence>
<dbReference type="STRING" id="76728.AQ490_10930"/>
<dbReference type="GO" id="GO:0045727">
    <property type="term" value="P:positive regulation of translation"/>
    <property type="evidence" value="ECO:0007669"/>
    <property type="project" value="UniProtKB-UniRule"/>
</dbReference>
<dbReference type="InterPro" id="IPR000795">
    <property type="entry name" value="T_Tr_GTP-bd_dom"/>
</dbReference>
<dbReference type="Gene3D" id="3.30.70.240">
    <property type="match status" value="1"/>
</dbReference>
<keyword evidence="7 12" id="KW-0472">Membrane</keyword>
<dbReference type="Pfam" id="PF06421">
    <property type="entry name" value="LepA_C"/>
    <property type="match status" value="1"/>
</dbReference>
<comment type="similarity">
    <text evidence="10">Belongs to the GTP-binding elongation factor family. LepA subfamily.</text>
</comment>
<dbReference type="CDD" id="cd03709">
    <property type="entry name" value="lepA_C"/>
    <property type="match status" value="1"/>
</dbReference>
<accession>A0A0T6LJZ9</accession>
<dbReference type="RefSeq" id="WP_018386488.1">
    <property type="nucleotide sequence ID" value="NZ_LLZU01000039.1"/>
</dbReference>
<dbReference type="Gene3D" id="3.40.50.300">
    <property type="entry name" value="P-loop containing nucleotide triphosphate hydrolases"/>
    <property type="match status" value="1"/>
</dbReference>
<dbReference type="InterPro" id="IPR031157">
    <property type="entry name" value="G_TR_CS"/>
</dbReference>
<dbReference type="InterPro" id="IPR035647">
    <property type="entry name" value="EFG_III/V"/>
</dbReference>
<evidence type="ECO:0000256" key="5">
    <source>
        <dbReference type="ARBA" id="ARBA00022917"/>
    </source>
</evidence>
<dbReference type="InterPro" id="IPR000640">
    <property type="entry name" value="EFG_V-like"/>
</dbReference>
<proteinExistence type="inferred from homology"/>
<comment type="subcellular location">
    <subcellularLocation>
        <location evidence="12">Cell membrane</location>
        <topology evidence="12">Peripheral membrane protein</topology>
        <orientation evidence="12">Cytoplasmic side</orientation>
    </subcellularLocation>
</comment>
<name>A0A0T6LJZ9_WENVI</name>
<comment type="function">
    <text evidence="9 12">Required for accurate and efficient protein synthesis under certain stress conditions. May act as a fidelity factor of the translation reaction, by catalyzing a one-codon backward translocation of tRNAs on improperly translocated ribosomes. Back-translocation proceeds from a post-translocation (POST) complex to a pre-translocation (PRE) complex, thus giving elongation factor G a second chance to translocate the tRNAs correctly. Binds to ribosomes in a GTP-dependent manner.</text>
</comment>
<dbReference type="EC" id="3.6.5.n1" evidence="11 12"/>
<dbReference type="Proteomes" id="UP000050867">
    <property type="component" value="Unassembled WGS sequence"/>
</dbReference>
<dbReference type="FunFam" id="3.30.70.240:FF:000007">
    <property type="entry name" value="Translation factor GUF1, mitochondrial"/>
    <property type="match status" value="1"/>
</dbReference>
<dbReference type="EMBL" id="LLZU01000039">
    <property type="protein sequence ID" value="KRV46419.1"/>
    <property type="molecule type" value="Genomic_DNA"/>
</dbReference>
<evidence type="ECO:0000313" key="15">
    <source>
        <dbReference type="Proteomes" id="UP000050867"/>
    </source>
</evidence>
<evidence type="ECO:0000259" key="13">
    <source>
        <dbReference type="PROSITE" id="PS51722"/>
    </source>
</evidence>
<dbReference type="InterPro" id="IPR038363">
    <property type="entry name" value="LepA_C_sf"/>
</dbReference>
<keyword evidence="5 12" id="KW-0648">Protein biosynthesis</keyword>
<dbReference type="SMART" id="SM00838">
    <property type="entry name" value="EFG_C"/>
    <property type="match status" value="1"/>
</dbReference>
<evidence type="ECO:0000256" key="11">
    <source>
        <dbReference type="ARBA" id="ARBA00066744"/>
    </source>
</evidence>
<comment type="similarity">
    <text evidence="1 12">Belongs to the TRAFAC class translation factor GTPase superfamily. Classic translation factor GTPase family. LepA subfamily.</text>
</comment>
<dbReference type="Pfam" id="PF03144">
    <property type="entry name" value="GTP_EFTU_D2"/>
    <property type="match status" value="1"/>
</dbReference>
<dbReference type="InterPro" id="IPR005225">
    <property type="entry name" value="Small_GTP-bd"/>
</dbReference>
<dbReference type="eggNOG" id="COG0481">
    <property type="taxonomic scope" value="Bacteria"/>
</dbReference>
<dbReference type="GO" id="GO:0005886">
    <property type="term" value="C:plasma membrane"/>
    <property type="evidence" value="ECO:0007669"/>
    <property type="project" value="UniProtKB-SubCell"/>
</dbReference>
<dbReference type="FunFam" id="3.40.50.300:FF:000078">
    <property type="entry name" value="Elongation factor 4"/>
    <property type="match status" value="1"/>
</dbReference>
<dbReference type="NCBIfam" id="TIGR00231">
    <property type="entry name" value="small_GTP"/>
    <property type="match status" value="1"/>
</dbReference>
<keyword evidence="3 12" id="KW-0547">Nucleotide-binding</keyword>
<dbReference type="FunFam" id="3.30.70.2570:FF:000001">
    <property type="entry name" value="Translation factor GUF1, mitochondrial"/>
    <property type="match status" value="1"/>
</dbReference>
<dbReference type="PANTHER" id="PTHR43512:SF4">
    <property type="entry name" value="TRANSLATION FACTOR GUF1 HOMOLOG, CHLOROPLASTIC"/>
    <property type="match status" value="1"/>
</dbReference>
<evidence type="ECO:0000256" key="10">
    <source>
        <dbReference type="ARBA" id="ARBA00061052"/>
    </source>
</evidence>
<dbReference type="PRINTS" id="PR00315">
    <property type="entry name" value="ELONGATNFCT"/>
</dbReference>
<evidence type="ECO:0000256" key="12">
    <source>
        <dbReference type="HAMAP-Rule" id="MF_00071"/>
    </source>
</evidence>
<dbReference type="AlphaFoldDB" id="A0A0T6LJZ9"/>
<dbReference type="PANTHER" id="PTHR43512">
    <property type="entry name" value="TRANSLATION FACTOR GUF1-RELATED"/>
    <property type="match status" value="1"/>
</dbReference>
<dbReference type="GO" id="GO:0003924">
    <property type="term" value="F:GTPase activity"/>
    <property type="evidence" value="ECO:0007669"/>
    <property type="project" value="UniProtKB-UniRule"/>
</dbReference>
<keyword evidence="4 12" id="KW-0378">Hydrolase</keyword>
<dbReference type="Gene3D" id="3.30.70.870">
    <property type="entry name" value="Elongation Factor G (Translational Gtpase), domain 3"/>
    <property type="match status" value="1"/>
</dbReference>
<evidence type="ECO:0000313" key="14">
    <source>
        <dbReference type="EMBL" id="KRV46419.1"/>
    </source>
</evidence>
<organism evidence="14 15">
    <name type="scientific">Wenjunlia vitaminophila</name>
    <name type="common">Streptomyces vitaminophilus</name>
    <dbReference type="NCBI Taxonomy" id="76728"/>
    <lineage>
        <taxon>Bacteria</taxon>
        <taxon>Bacillati</taxon>
        <taxon>Actinomycetota</taxon>
        <taxon>Actinomycetes</taxon>
        <taxon>Kitasatosporales</taxon>
        <taxon>Streptomycetaceae</taxon>
        <taxon>Wenjunlia</taxon>
    </lineage>
</organism>
<dbReference type="GO" id="GO:0003746">
    <property type="term" value="F:translation elongation factor activity"/>
    <property type="evidence" value="ECO:0007669"/>
    <property type="project" value="UniProtKB-UniRule"/>
</dbReference>
<dbReference type="FunFam" id="3.30.70.870:FF:000004">
    <property type="entry name" value="Translation factor GUF1, mitochondrial"/>
    <property type="match status" value="1"/>
</dbReference>
<gene>
    <name evidence="12" type="primary">lepA</name>
    <name evidence="14" type="ORF">AQ490_10930</name>
</gene>
<evidence type="ECO:0000256" key="1">
    <source>
        <dbReference type="ARBA" id="ARBA00005454"/>
    </source>
</evidence>
<comment type="caution">
    <text evidence="14">The sequence shown here is derived from an EMBL/GenBank/DDBJ whole genome shotgun (WGS) entry which is preliminary data.</text>
</comment>
<dbReference type="InterPro" id="IPR035654">
    <property type="entry name" value="LepA_IV"/>
</dbReference>
<dbReference type="FunFam" id="2.40.30.10:FF:000015">
    <property type="entry name" value="Translation factor GUF1, mitochondrial"/>
    <property type="match status" value="1"/>
</dbReference>
<evidence type="ECO:0000256" key="3">
    <source>
        <dbReference type="ARBA" id="ARBA00022741"/>
    </source>
</evidence>
<keyword evidence="6 12" id="KW-0342">GTP-binding</keyword>
<dbReference type="InterPro" id="IPR004161">
    <property type="entry name" value="EFTu-like_2"/>
</dbReference>
<dbReference type="InterPro" id="IPR013842">
    <property type="entry name" value="LepA_CTD"/>
</dbReference>
<dbReference type="SUPFAM" id="SSF54980">
    <property type="entry name" value="EF-G C-terminal domain-like"/>
    <property type="match status" value="2"/>
</dbReference>
<dbReference type="InterPro" id="IPR009000">
    <property type="entry name" value="Transl_B-barrel_sf"/>
</dbReference>
<feature type="domain" description="Tr-type G" evidence="13">
    <location>
        <begin position="17"/>
        <end position="203"/>
    </location>
</feature>
<dbReference type="NCBIfam" id="TIGR01393">
    <property type="entry name" value="lepA"/>
    <property type="match status" value="1"/>
</dbReference>
<comment type="catalytic activity">
    <reaction evidence="8 12">
        <text>GTP + H2O = GDP + phosphate + H(+)</text>
        <dbReference type="Rhea" id="RHEA:19669"/>
        <dbReference type="ChEBI" id="CHEBI:15377"/>
        <dbReference type="ChEBI" id="CHEBI:15378"/>
        <dbReference type="ChEBI" id="CHEBI:37565"/>
        <dbReference type="ChEBI" id="CHEBI:43474"/>
        <dbReference type="ChEBI" id="CHEBI:58189"/>
        <dbReference type="EC" id="3.6.5.n1"/>
    </reaction>
</comment>
<evidence type="ECO:0000256" key="4">
    <source>
        <dbReference type="ARBA" id="ARBA00022801"/>
    </source>
</evidence>
<dbReference type="Pfam" id="PF00679">
    <property type="entry name" value="EFG_C"/>
    <property type="match status" value="1"/>
</dbReference>
<dbReference type="PROSITE" id="PS00301">
    <property type="entry name" value="G_TR_1"/>
    <property type="match status" value="1"/>
</dbReference>
<protein>
    <recommendedName>
        <fullName evidence="11 12">Elongation factor 4</fullName>
        <shortName evidence="12">EF-4</shortName>
        <ecNumber evidence="11 12">3.6.5.n1</ecNumber>
    </recommendedName>
    <alternativeName>
        <fullName evidence="12">Ribosomal back-translocase LepA</fullName>
    </alternativeName>
</protein>
<dbReference type="HAMAP" id="MF_00071">
    <property type="entry name" value="LepA"/>
    <property type="match status" value="1"/>
</dbReference>
<dbReference type="SUPFAM" id="SSF50447">
    <property type="entry name" value="Translation proteins"/>
    <property type="match status" value="1"/>
</dbReference>
<dbReference type="CDD" id="cd01890">
    <property type="entry name" value="LepA"/>
    <property type="match status" value="1"/>
</dbReference>
<evidence type="ECO:0000256" key="2">
    <source>
        <dbReference type="ARBA" id="ARBA00022475"/>
    </source>
</evidence>
<dbReference type="CDD" id="cd16260">
    <property type="entry name" value="EF4_III"/>
    <property type="match status" value="1"/>
</dbReference>
<dbReference type="CDD" id="cd03699">
    <property type="entry name" value="EF4_II"/>
    <property type="match status" value="1"/>
</dbReference>
<dbReference type="Gene3D" id="2.40.30.10">
    <property type="entry name" value="Translation factors"/>
    <property type="match status" value="1"/>
</dbReference>
<keyword evidence="2 12" id="KW-1003">Cell membrane</keyword>
<feature type="binding site" evidence="12">
    <location>
        <begin position="29"/>
        <end position="34"/>
    </location>
    <ligand>
        <name>GTP</name>
        <dbReference type="ChEBI" id="CHEBI:37565"/>
    </ligand>
</feature>
<feature type="binding site" evidence="12">
    <location>
        <begin position="150"/>
        <end position="153"/>
    </location>
    <ligand>
        <name>GTP</name>
        <dbReference type="ChEBI" id="CHEBI:37565"/>
    </ligand>
</feature>
<evidence type="ECO:0000256" key="9">
    <source>
        <dbReference type="ARBA" id="ARBA00057626"/>
    </source>
</evidence>
<dbReference type="GO" id="GO:0005525">
    <property type="term" value="F:GTP binding"/>
    <property type="evidence" value="ECO:0007669"/>
    <property type="project" value="UniProtKB-UniRule"/>
</dbReference>
<dbReference type="GO" id="GO:0043022">
    <property type="term" value="F:ribosome binding"/>
    <property type="evidence" value="ECO:0007669"/>
    <property type="project" value="UniProtKB-UniRule"/>
</dbReference>
<dbReference type="OrthoDB" id="9801472at2"/>
<dbReference type="Pfam" id="PF00009">
    <property type="entry name" value="GTP_EFTU"/>
    <property type="match status" value="1"/>
</dbReference>
<dbReference type="InterPro" id="IPR027417">
    <property type="entry name" value="P-loop_NTPase"/>
</dbReference>